<reference evidence="4" key="1">
    <citation type="submission" date="2014-03" db="EMBL/GenBank/DDBJ databases">
        <authorList>
            <person name="Aksoy S."/>
            <person name="Warren W."/>
            <person name="Wilson R.K."/>
        </authorList>
    </citation>
    <scope>NUCLEOTIDE SEQUENCE [LARGE SCALE GENOMIC DNA]</scope>
    <source>
        <strain evidence="4">IAEA</strain>
    </source>
</reference>
<organism evidence="3 4">
    <name type="scientific">Glossina brevipalpis</name>
    <dbReference type="NCBI Taxonomy" id="37001"/>
    <lineage>
        <taxon>Eukaryota</taxon>
        <taxon>Metazoa</taxon>
        <taxon>Ecdysozoa</taxon>
        <taxon>Arthropoda</taxon>
        <taxon>Hexapoda</taxon>
        <taxon>Insecta</taxon>
        <taxon>Pterygota</taxon>
        <taxon>Neoptera</taxon>
        <taxon>Endopterygota</taxon>
        <taxon>Diptera</taxon>
        <taxon>Brachycera</taxon>
        <taxon>Muscomorpha</taxon>
        <taxon>Hippoboscoidea</taxon>
        <taxon>Glossinidae</taxon>
        <taxon>Glossina</taxon>
    </lineage>
</organism>
<dbReference type="VEuPathDB" id="VectorBase:GBRI021738"/>
<feature type="region of interest" description="Disordered" evidence="2">
    <location>
        <begin position="124"/>
        <end position="168"/>
    </location>
</feature>
<feature type="compositionally biased region" description="Polar residues" evidence="2">
    <location>
        <begin position="144"/>
        <end position="153"/>
    </location>
</feature>
<accession>A0A1A9WJ52</accession>
<evidence type="ECO:0000313" key="4">
    <source>
        <dbReference type="Proteomes" id="UP000091820"/>
    </source>
</evidence>
<name>A0A1A9WJ52_9MUSC</name>
<dbReference type="EnsemblMetazoa" id="GBRI021738-RA">
    <property type="protein sequence ID" value="GBRI021738-PA"/>
    <property type="gene ID" value="GBRI021738"/>
</dbReference>
<evidence type="ECO:0000256" key="2">
    <source>
        <dbReference type="SAM" id="MobiDB-lite"/>
    </source>
</evidence>
<keyword evidence="1" id="KW-0175">Coiled coil</keyword>
<feature type="coiled-coil region" evidence="1">
    <location>
        <begin position="229"/>
        <end position="256"/>
    </location>
</feature>
<reference evidence="3" key="2">
    <citation type="submission" date="2020-05" db="UniProtKB">
        <authorList>
            <consortium name="EnsemblMetazoa"/>
        </authorList>
    </citation>
    <scope>IDENTIFICATION</scope>
    <source>
        <strain evidence="3">IAEA</strain>
    </source>
</reference>
<feature type="compositionally biased region" description="Basic and acidic residues" evidence="2">
    <location>
        <begin position="154"/>
        <end position="166"/>
    </location>
</feature>
<dbReference type="STRING" id="37001.A0A1A9WJ52"/>
<proteinExistence type="predicted"/>
<dbReference type="AlphaFoldDB" id="A0A1A9WJ52"/>
<feature type="compositionally biased region" description="Polar residues" evidence="2">
    <location>
        <begin position="261"/>
        <end position="270"/>
    </location>
</feature>
<sequence>YYIQKFITCEELASQSAELSTNESEINISDTELMESCNEAEKVFNESNNKTIVDMIYEDSSTSPFNSPITSPASRLKALERSPLFILFVKPKRCYGHCNSDEEDLVPIEDTLTGEQLVDLHSKKSEDASHRDHDGIGEEETFKVKQTSVPSNHGKSDTDKNYHRGEDDDDVFASIDMQQILKQNEQTKESFVNKSVLPLKKCETQCNRKLLGSQNDKLSAEDFFRSIKAIFIEKELKELKNEKEAIKTNNQESTLTHLYFQTPNNNQNAMSEEKEHPKSFQGN</sequence>
<feature type="compositionally biased region" description="Basic and acidic residues" evidence="2">
    <location>
        <begin position="271"/>
        <end position="283"/>
    </location>
</feature>
<dbReference type="Proteomes" id="UP000091820">
    <property type="component" value="Unassembled WGS sequence"/>
</dbReference>
<evidence type="ECO:0000256" key="1">
    <source>
        <dbReference type="SAM" id="Coils"/>
    </source>
</evidence>
<protein>
    <submittedName>
        <fullName evidence="3">Uncharacterized protein</fullName>
    </submittedName>
</protein>
<feature type="region of interest" description="Disordered" evidence="2">
    <location>
        <begin position="261"/>
        <end position="283"/>
    </location>
</feature>
<evidence type="ECO:0000313" key="3">
    <source>
        <dbReference type="EnsemblMetazoa" id="GBRI021738-PA"/>
    </source>
</evidence>
<feature type="compositionally biased region" description="Basic and acidic residues" evidence="2">
    <location>
        <begin position="124"/>
        <end position="143"/>
    </location>
</feature>
<keyword evidence="4" id="KW-1185">Reference proteome</keyword>